<name>A0A6L3YNA1_9HYPH</name>
<dbReference type="Proteomes" id="UP000481643">
    <property type="component" value="Unassembled WGS sequence"/>
</dbReference>
<organism evidence="1 2">
    <name type="scientific">Brucella tritici</name>
    <dbReference type="NCBI Taxonomy" id="94626"/>
    <lineage>
        <taxon>Bacteria</taxon>
        <taxon>Pseudomonadati</taxon>
        <taxon>Pseudomonadota</taxon>
        <taxon>Alphaproteobacteria</taxon>
        <taxon>Hyphomicrobiales</taxon>
        <taxon>Brucellaceae</taxon>
        <taxon>Brucella/Ochrobactrum group</taxon>
        <taxon>Brucella</taxon>
    </lineage>
</organism>
<dbReference type="EMBL" id="WBVX01000013">
    <property type="protein sequence ID" value="KAB2684400.1"/>
    <property type="molecule type" value="Genomic_DNA"/>
</dbReference>
<protein>
    <recommendedName>
        <fullName evidence="3">DUF3800 domain-containing protein</fullName>
    </recommendedName>
</protein>
<evidence type="ECO:0000313" key="2">
    <source>
        <dbReference type="Proteomes" id="UP000481643"/>
    </source>
</evidence>
<gene>
    <name evidence="1" type="ORF">F9L08_14010</name>
</gene>
<dbReference type="AlphaFoldDB" id="A0A6L3YNA1"/>
<comment type="caution">
    <text evidence="1">The sequence shown here is derived from an EMBL/GenBank/DDBJ whole genome shotgun (WGS) entry which is preliminary data.</text>
</comment>
<evidence type="ECO:0000313" key="1">
    <source>
        <dbReference type="EMBL" id="KAB2684400.1"/>
    </source>
</evidence>
<reference evidence="1 2" key="1">
    <citation type="submission" date="2019-09" db="EMBL/GenBank/DDBJ databases">
        <title>Taxonomic organization of the family Brucellaceae based on a phylogenomic approach.</title>
        <authorList>
            <person name="Leclercq S."/>
            <person name="Cloeckaert A."/>
            <person name="Zygmunt M.S."/>
        </authorList>
    </citation>
    <scope>NUCLEOTIDE SEQUENCE [LARGE SCALE GENOMIC DNA]</scope>
    <source>
        <strain evidence="1 2">WS1830</strain>
    </source>
</reference>
<sequence>MECFRIDESGYTGFDLLNPQQRFQGASAIAIDDGEAAKLIASHFPRLKASELKYRALARRQTNHPRLLGLLRDLHSQYKCVTYVCDKRYLLSLFFVDYAVEPYYFERGIDLYVDGRTYGMASLLHTVGPTLFGESGYDELLRAFQLAVKHKTPSSKIRLISAARNVDWEKLPEILGPLAKYACPDCWAAISSSGVTTDAAMVVLQSLISRMEVLANGPYRVEHDQSKNLLTYHPLIQKFIDHKEDIEFRPTEIATWKFPLKLSQVDQVDSKLSPAVQLADVMVGAALEMASNMTGGDAGGLNPTDVLNLYGDGQIIHMLPSIEFEEQKRFRRGSQSSQMIDYFARVFNE</sequence>
<dbReference type="RefSeq" id="WP_151652054.1">
    <property type="nucleotide sequence ID" value="NZ_WBVX01000013.1"/>
</dbReference>
<accession>A0A6L3YNA1</accession>
<evidence type="ECO:0008006" key="3">
    <source>
        <dbReference type="Google" id="ProtNLM"/>
    </source>
</evidence>
<proteinExistence type="predicted"/>